<organism evidence="3 4">
    <name type="scientific">Gottfriedia acidiceleris</name>
    <dbReference type="NCBI Taxonomy" id="371036"/>
    <lineage>
        <taxon>Bacteria</taxon>
        <taxon>Bacillati</taxon>
        <taxon>Bacillota</taxon>
        <taxon>Bacilli</taxon>
        <taxon>Bacillales</taxon>
        <taxon>Bacillaceae</taxon>
        <taxon>Gottfriedia</taxon>
    </lineage>
</organism>
<gene>
    <name evidence="3" type="ORF">MY490_17075</name>
</gene>
<dbReference type="PANTHER" id="PTHR46018:SF4">
    <property type="entry name" value="METALLO-HYDROLASE YHFI-RELATED"/>
    <property type="match status" value="1"/>
</dbReference>
<dbReference type="EMBL" id="CP096034">
    <property type="protein sequence ID" value="UPM53488.1"/>
    <property type="molecule type" value="Genomic_DNA"/>
</dbReference>
<protein>
    <submittedName>
        <fullName evidence="3">MBL fold metallo-hydrolase</fullName>
    </submittedName>
</protein>
<evidence type="ECO:0000313" key="3">
    <source>
        <dbReference type="EMBL" id="UPM53488.1"/>
    </source>
</evidence>
<evidence type="ECO:0000313" key="4">
    <source>
        <dbReference type="Proteomes" id="UP000830639"/>
    </source>
</evidence>
<dbReference type="Pfam" id="PF12706">
    <property type="entry name" value="Lactamase_B_2"/>
    <property type="match status" value="1"/>
</dbReference>
<dbReference type="InterPro" id="IPR001279">
    <property type="entry name" value="Metallo-B-lactamas"/>
</dbReference>
<dbReference type="PANTHER" id="PTHR46018">
    <property type="entry name" value="ZINC PHOSPHODIESTERASE ELAC PROTEIN 1"/>
    <property type="match status" value="1"/>
</dbReference>
<dbReference type="InterPro" id="IPR036866">
    <property type="entry name" value="RibonucZ/Hydroxyglut_hydro"/>
</dbReference>
<keyword evidence="4" id="KW-1185">Reference proteome</keyword>
<accession>A0ABY4JI32</accession>
<keyword evidence="1" id="KW-0862">Zinc</keyword>
<feature type="domain" description="Metallo-beta-lactamase" evidence="2">
    <location>
        <begin position="18"/>
        <end position="209"/>
    </location>
</feature>
<dbReference type="SUPFAM" id="SSF56281">
    <property type="entry name" value="Metallo-hydrolase/oxidoreductase"/>
    <property type="match status" value="1"/>
</dbReference>
<dbReference type="Gene3D" id="3.60.15.10">
    <property type="entry name" value="Ribonuclease Z/Hydroxyacylglutathione hydrolase-like"/>
    <property type="match status" value="1"/>
</dbReference>
<evidence type="ECO:0000256" key="1">
    <source>
        <dbReference type="ARBA" id="ARBA00022833"/>
    </source>
</evidence>
<sequence length="244" mass="27199">MKVTVIGYWGGYPGKGEATSCYLFKSKNFNLLVDCGSGALATLQNYIDPNSLNAVILSHYHHDHMADIGVLQYFKLVNAGKDKFALPIYGHNFDNVKFNSLTYKEATKGYEYHPNEALDLGPFTIRFIKTVHPVDCFAMRIETATHSVVYTADSSYTEDFIPFSSNADLLISDCNMYENQDGAKVGHMSSKDAATIAIEANVKELLLSHLPHSGNTKDLISEAQKYYNGLVHLAYTGFEWKSKL</sequence>
<dbReference type="SMART" id="SM00849">
    <property type="entry name" value="Lactamase_B"/>
    <property type="match status" value="1"/>
</dbReference>
<dbReference type="Proteomes" id="UP000830639">
    <property type="component" value="Chromosome"/>
</dbReference>
<name>A0ABY4JI32_9BACI</name>
<dbReference type="CDD" id="cd07716">
    <property type="entry name" value="RNaseZ_short-form-like_MBL-fold"/>
    <property type="match status" value="1"/>
</dbReference>
<reference evidence="3 4" key="1">
    <citation type="submission" date="2022-04" db="EMBL/GenBank/DDBJ databases">
        <title>Mechanism of arsenic methylation and mitigation arsenic toxicity by Bacillus sp. LH14 from an Arsenic-Contaminated Paddy Soil.</title>
        <authorList>
            <person name="Wang D."/>
        </authorList>
    </citation>
    <scope>NUCLEOTIDE SEQUENCE [LARGE SCALE GENOMIC DNA]</scope>
    <source>
        <strain evidence="3 4">LH14</strain>
    </source>
</reference>
<proteinExistence type="predicted"/>
<evidence type="ECO:0000259" key="2">
    <source>
        <dbReference type="SMART" id="SM00849"/>
    </source>
</evidence>
<dbReference type="RefSeq" id="WP_248266745.1">
    <property type="nucleotide sequence ID" value="NZ_CP096034.1"/>
</dbReference>